<organism evidence="1 2">
    <name type="scientific">Dreissena polymorpha</name>
    <name type="common">Zebra mussel</name>
    <name type="synonym">Mytilus polymorpha</name>
    <dbReference type="NCBI Taxonomy" id="45954"/>
    <lineage>
        <taxon>Eukaryota</taxon>
        <taxon>Metazoa</taxon>
        <taxon>Spiralia</taxon>
        <taxon>Lophotrochozoa</taxon>
        <taxon>Mollusca</taxon>
        <taxon>Bivalvia</taxon>
        <taxon>Autobranchia</taxon>
        <taxon>Heteroconchia</taxon>
        <taxon>Euheterodonta</taxon>
        <taxon>Imparidentia</taxon>
        <taxon>Neoheterodontei</taxon>
        <taxon>Myida</taxon>
        <taxon>Dreissenoidea</taxon>
        <taxon>Dreissenidae</taxon>
        <taxon>Dreissena</taxon>
    </lineage>
</organism>
<reference evidence="1" key="1">
    <citation type="journal article" date="2019" name="bioRxiv">
        <title>The Genome of the Zebra Mussel, Dreissena polymorpha: A Resource for Invasive Species Research.</title>
        <authorList>
            <person name="McCartney M.A."/>
            <person name="Auch B."/>
            <person name="Kono T."/>
            <person name="Mallez S."/>
            <person name="Zhang Y."/>
            <person name="Obille A."/>
            <person name="Becker A."/>
            <person name="Abrahante J.E."/>
            <person name="Garbe J."/>
            <person name="Badalamenti J.P."/>
            <person name="Herman A."/>
            <person name="Mangelson H."/>
            <person name="Liachko I."/>
            <person name="Sullivan S."/>
            <person name="Sone E.D."/>
            <person name="Koren S."/>
            <person name="Silverstein K.A.T."/>
            <person name="Beckman K.B."/>
            <person name="Gohl D.M."/>
        </authorList>
    </citation>
    <scope>NUCLEOTIDE SEQUENCE</scope>
    <source>
        <strain evidence="1">Duluth1</strain>
        <tissue evidence="1">Whole animal</tissue>
    </source>
</reference>
<dbReference type="Proteomes" id="UP000828390">
    <property type="component" value="Unassembled WGS sequence"/>
</dbReference>
<keyword evidence="2" id="KW-1185">Reference proteome</keyword>
<evidence type="ECO:0000313" key="2">
    <source>
        <dbReference type="Proteomes" id="UP000828390"/>
    </source>
</evidence>
<name>A0A9D4JRJ0_DREPO</name>
<dbReference type="EMBL" id="JAIWYP010000005">
    <property type="protein sequence ID" value="KAH3821676.1"/>
    <property type="molecule type" value="Genomic_DNA"/>
</dbReference>
<dbReference type="AlphaFoldDB" id="A0A9D4JRJ0"/>
<reference evidence="1" key="2">
    <citation type="submission" date="2020-11" db="EMBL/GenBank/DDBJ databases">
        <authorList>
            <person name="McCartney M.A."/>
            <person name="Auch B."/>
            <person name="Kono T."/>
            <person name="Mallez S."/>
            <person name="Becker A."/>
            <person name="Gohl D.M."/>
            <person name="Silverstein K.A.T."/>
            <person name="Koren S."/>
            <person name="Bechman K.B."/>
            <person name="Herman A."/>
            <person name="Abrahante J.E."/>
            <person name="Garbe J."/>
        </authorList>
    </citation>
    <scope>NUCLEOTIDE SEQUENCE</scope>
    <source>
        <strain evidence="1">Duluth1</strain>
        <tissue evidence="1">Whole animal</tissue>
    </source>
</reference>
<sequence length="54" mass="6779">MYLGGSWNIPSLFLHLQDERILYQHLEDWSKPILRYPKRCHQDHLRSIRMYFLY</sequence>
<protein>
    <submittedName>
        <fullName evidence="1">Uncharacterized protein</fullName>
    </submittedName>
</protein>
<accession>A0A9D4JRJ0</accession>
<gene>
    <name evidence="1" type="ORF">DPMN_123443</name>
</gene>
<evidence type="ECO:0000313" key="1">
    <source>
        <dbReference type="EMBL" id="KAH3821676.1"/>
    </source>
</evidence>
<proteinExistence type="predicted"/>
<comment type="caution">
    <text evidence="1">The sequence shown here is derived from an EMBL/GenBank/DDBJ whole genome shotgun (WGS) entry which is preliminary data.</text>
</comment>